<protein>
    <submittedName>
        <fullName evidence="1">Uncharacterized protein</fullName>
    </submittedName>
</protein>
<dbReference type="InParanoid" id="A0A163AEY4"/>
<proteinExistence type="predicted"/>
<sequence length="106" mass="11735">MTGFYKMNLLEQSDFFVNSKFSFVIILVVTASVAAGGKETTSGNTPIRSVIWDVERPIAKSTDCSLINQDSQLNITLDTIKKFTLTEFALIKIPAGVNFKTLLTLR</sequence>
<evidence type="ECO:0000313" key="1">
    <source>
        <dbReference type="EMBL" id="OAD73011.1"/>
    </source>
</evidence>
<dbReference type="Proteomes" id="UP000077315">
    <property type="component" value="Unassembled WGS sequence"/>
</dbReference>
<reference evidence="2" key="1">
    <citation type="submission" date="2015-06" db="EMBL/GenBank/DDBJ databases">
        <title>Expansion of signal transduction pathways in fungi by whole-genome duplication.</title>
        <authorList>
            <consortium name="DOE Joint Genome Institute"/>
            <person name="Corrochano L.M."/>
            <person name="Kuo A."/>
            <person name="Marcet-Houben M."/>
            <person name="Polaino S."/>
            <person name="Salamov A."/>
            <person name="Villalobos J.M."/>
            <person name="Alvarez M.I."/>
            <person name="Avalos J."/>
            <person name="Benito E.P."/>
            <person name="Benoit I."/>
            <person name="Burger G."/>
            <person name="Camino L.P."/>
            <person name="Canovas D."/>
            <person name="Cerda-Olmedo E."/>
            <person name="Cheng J.-F."/>
            <person name="Dominguez A."/>
            <person name="Elias M."/>
            <person name="Eslava A.P."/>
            <person name="Glaser F."/>
            <person name="Grimwood J."/>
            <person name="Gutierrez G."/>
            <person name="Heitman J."/>
            <person name="Henrissat B."/>
            <person name="Iturriaga E.A."/>
            <person name="Lang B.F."/>
            <person name="Lavin J.L."/>
            <person name="Lee S."/>
            <person name="Li W."/>
            <person name="Lindquist E."/>
            <person name="Lopez-Garcia S."/>
            <person name="Luque E.M."/>
            <person name="Marcos A.T."/>
            <person name="Martin J."/>
            <person name="McCluskey K."/>
            <person name="Medina H.R."/>
            <person name="Miralles-Duran A."/>
            <person name="Miyazaki A."/>
            <person name="Munoz-Torres E."/>
            <person name="Oguiza J.A."/>
            <person name="Ohm R."/>
            <person name="Olmedo M."/>
            <person name="Orejas M."/>
            <person name="Ortiz-Castellanos L."/>
            <person name="Pisabarro A.G."/>
            <person name="Rodriguez-Romero J."/>
            <person name="Ruiz-Herrera J."/>
            <person name="Ruiz-Vazquez R."/>
            <person name="Sanz C."/>
            <person name="Schackwitz W."/>
            <person name="Schmutz J."/>
            <person name="Shahriari M."/>
            <person name="Shelest E."/>
            <person name="Silva-Franco F."/>
            <person name="Soanes D."/>
            <person name="Syed K."/>
            <person name="Tagua V.G."/>
            <person name="Talbot N.J."/>
            <person name="Thon M."/>
            <person name="De vries R.P."/>
            <person name="Wiebenga A."/>
            <person name="Yadav J.S."/>
            <person name="Braun E.L."/>
            <person name="Baker S."/>
            <person name="Garre V."/>
            <person name="Horwitz B."/>
            <person name="Torres-Martinez S."/>
            <person name="Idnurm A."/>
            <person name="Herrera-Estrella A."/>
            <person name="Gabaldon T."/>
            <person name="Grigoriev I.V."/>
        </authorList>
    </citation>
    <scope>NUCLEOTIDE SEQUENCE [LARGE SCALE GENOMIC DNA]</scope>
    <source>
        <strain evidence="2">NRRL 1555(-)</strain>
    </source>
</reference>
<dbReference type="AlphaFoldDB" id="A0A163AEY4"/>
<dbReference type="VEuPathDB" id="FungiDB:PHYBLDRAFT_169269"/>
<accession>A0A163AEY4</accession>
<name>A0A163AEY4_PHYB8</name>
<dbReference type="GeneID" id="28996938"/>
<organism evidence="1 2">
    <name type="scientific">Phycomyces blakesleeanus (strain ATCC 8743b / DSM 1359 / FGSC 10004 / NBRC 33097 / NRRL 1555)</name>
    <dbReference type="NCBI Taxonomy" id="763407"/>
    <lineage>
        <taxon>Eukaryota</taxon>
        <taxon>Fungi</taxon>
        <taxon>Fungi incertae sedis</taxon>
        <taxon>Mucoromycota</taxon>
        <taxon>Mucoromycotina</taxon>
        <taxon>Mucoromycetes</taxon>
        <taxon>Mucorales</taxon>
        <taxon>Phycomycetaceae</taxon>
        <taxon>Phycomyces</taxon>
    </lineage>
</organism>
<keyword evidence="2" id="KW-1185">Reference proteome</keyword>
<evidence type="ECO:0000313" key="2">
    <source>
        <dbReference type="Proteomes" id="UP000077315"/>
    </source>
</evidence>
<dbReference type="RefSeq" id="XP_018291051.1">
    <property type="nucleotide sequence ID" value="XM_018436032.1"/>
</dbReference>
<dbReference type="EMBL" id="KV440982">
    <property type="protein sequence ID" value="OAD73011.1"/>
    <property type="molecule type" value="Genomic_DNA"/>
</dbReference>
<gene>
    <name evidence="1" type="ORF">PHYBLDRAFT_169269</name>
</gene>